<dbReference type="PANTHER" id="PTHR43775">
    <property type="entry name" value="FATTY ACID SYNTHASE"/>
    <property type="match status" value="1"/>
</dbReference>
<evidence type="ECO:0000256" key="1">
    <source>
        <dbReference type="ARBA" id="ARBA00022450"/>
    </source>
</evidence>
<dbReference type="EMBL" id="KT762610">
    <property type="protein sequence ID" value="AMK92556.1"/>
    <property type="molecule type" value="Genomic_DNA"/>
</dbReference>
<dbReference type="PANTHER" id="PTHR43775:SF37">
    <property type="entry name" value="SI:DKEY-61P9.11"/>
    <property type="match status" value="1"/>
</dbReference>
<keyword evidence="1" id="KW-0596">Phosphopantetheine</keyword>
<name>A0A140E9I7_9ACTN</name>
<evidence type="ECO:0000313" key="6">
    <source>
        <dbReference type="Proteomes" id="UP000186455"/>
    </source>
</evidence>
<dbReference type="RefSeq" id="WP_073789558.1">
    <property type="nucleotide sequence ID" value="NZ_LFBV01000004.1"/>
</dbReference>
<sequence length="422" mass="43171">MDELAVHRYAPGPRARLGSGPPRSWSVLGEPSTAAERMHRARVSGAAPAVAVVLGEHYGRHADRALLQGLALRRTHGWPLVLVHRGAGGGSLLRAVALEEPGPPLATVELTCAGAEATVAEVARAALGDTRWPDPPGSRRDVLAGADGRTAFAHWRPSALPRGATAEGPVLITGGLGGLGLRIAAVLAAAGADDITLLDVTPPGALPRADAAVLGRLRARVPGLRVLTADVTDRAAVARTLAGARPVTVVHCAGRVAGAPVSDCAPGDLAALRGPKATGLSHVLAAVRHSSLRALLCFGSVTSHRAHRMMGGYGLANEILRRRALAVAPRLPGCAVVVAEWSLWSGAGQAHRMGVVAGAARQGMAPIPLRTGLDAVTRLLAWPRGPEHAAALLLTPVAYGALPTAVVDEGDTAGHSGRRANL</sequence>
<dbReference type="SMART" id="SM00822">
    <property type="entry name" value="PKS_KR"/>
    <property type="match status" value="1"/>
</dbReference>
<reference evidence="4" key="2">
    <citation type="journal article" date="2016" name="MBio">
        <title>Strain Prioritization and Genome Mining for Enediyne Natural Products.</title>
        <authorList>
            <person name="Yan X."/>
            <person name="Ge H."/>
            <person name="Huang T."/>
            <person name="Hindra"/>
            <person name="Yang D."/>
            <person name="Teng Q."/>
            <person name="Crnovcic I."/>
            <person name="Li X."/>
            <person name="Rudolf J.D."/>
            <person name="Lohman J.R."/>
            <person name="Gansemans Y."/>
            <person name="Zhu X."/>
            <person name="Huang Y."/>
            <person name="Zhao L.X."/>
            <person name="Jiang Y."/>
            <person name="Van Nieuwerburgh F."/>
            <person name="Rader C."/>
            <person name="Duan Y."/>
            <person name="Shen B."/>
        </authorList>
    </citation>
    <scope>NUCLEOTIDE SEQUENCE</scope>
    <source>
        <strain evidence="4">DCA2648</strain>
    </source>
</reference>
<evidence type="ECO:0000256" key="2">
    <source>
        <dbReference type="ARBA" id="ARBA00022553"/>
    </source>
</evidence>
<dbReference type="AlphaFoldDB" id="A0A140E9I7"/>
<keyword evidence="2" id="KW-0597">Phosphoprotein</keyword>
<dbReference type="EMBL" id="LFBV01000004">
    <property type="protein sequence ID" value="OKH93381.1"/>
    <property type="molecule type" value="Genomic_DNA"/>
</dbReference>
<dbReference type="GO" id="GO:0006633">
    <property type="term" value="P:fatty acid biosynthetic process"/>
    <property type="evidence" value="ECO:0007669"/>
    <property type="project" value="TreeGrafter"/>
</dbReference>
<evidence type="ECO:0000313" key="5">
    <source>
        <dbReference type="EMBL" id="OKH93381.1"/>
    </source>
</evidence>
<dbReference type="Proteomes" id="UP000186455">
    <property type="component" value="Unassembled WGS sequence"/>
</dbReference>
<dbReference type="InterPro" id="IPR013968">
    <property type="entry name" value="PKS_KR"/>
</dbReference>
<dbReference type="GO" id="GO:0004312">
    <property type="term" value="F:fatty acid synthase activity"/>
    <property type="evidence" value="ECO:0007669"/>
    <property type="project" value="TreeGrafter"/>
</dbReference>
<evidence type="ECO:0000259" key="3">
    <source>
        <dbReference type="SMART" id="SM00822"/>
    </source>
</evidence>
<dbReference type="InterPro" id="IPR050091">
    <property type="entry name" value="PKS_NRPS_Biosynth_Enz"/>
</dbReference>
<organism evidence="4">
    <name type="scientific">Streptomyces uncialis</name>
    <dbReference type="NCBI Taxonomy" id="1048205"/>
    <lineage>
        <taxon>Bacteria</taxon>
        <taxon>Bacillati</taxon>
        <taxon>Actinomycetota</taxon>
        <taxon>Actinomycetes</taxon>
        <taxon>Kitasatosporales</taxon>
        <taxon>Streptomycetaceae</taxon>
        <taxon>Streptomyces</taxon>
    </lineage>
</organism>
<evidence type="ECO:0000313" key="4">
    <source>
        <dbReference type="EMBL" id="AMK92556.1"/>
    </source>
</evidence>
<feature type="domain" description="Ketoreductase" evidence="3">
    <location>
        <begin position="168"/>
        <end position="347"/>
    </location>
</feature>
<dbReference type="Gene3D" id="3.40.50.720">
    <property type="entry name" value="NAD(P)-binding Rossmann-like Domain"/>
    <property type="match status" value="1"/>
</dbReference>
<gene>
    <name evidence="4" type="primary">ucmC</name>
    <name evidence="5" type="ORF">AB852_17820</name>
</gene>
<dbReference type="InterPro" id="IPR057326">
    <property type="entry name" value="KR_dom"/>
</dbReference>
<reference evidence="5 6" key="1">
    <citation type="submission" date="2015-06" db="EMBL/GenBank/DDBJ databases">
        <title>Cloning and characterization of the uncialamcin biosynthetic gene cluster.</title>
        <authorList>
            <person name="Yan X."/>
            <person name="Huang T."/>
            <person name="Ge H."/>
            <person name="Shen B."/>
        </authorList>
    </citation>
    <scope>NUCLEOTIDE SEQUENCE [LARGE SCALE GENOMIC DNA]</scope>
    <source>
        <strain evidence="5 6">DCA2648</strain>
    </source>
</reference>
<protein>
    <submittedName>
        <fullName evidence="4">Ketone reductase</fullName>
    </submittedName>
</protein>
<dbReference type="STRING" id="1048205.AB852_17820"/>
<keyword evidence="6" id="KW-1185">Reference proteome</keyword>
<accession>A0A140E9I7</accession>
<proteinExistence type="predicted"/>
<dbReference type="InterPro" id="IPR036291">
    <property type="entry name" value="NAD(P)-bd_dom_sf"/>
</dbReference>
<dbReference type="SMR" id="A0A140E9I7"/>
<dbReference type="SUPFAM" id="SSF51735">
    <property type="entry name" value="NAD(P)-binding Rossmann-fold domains"/>
    <property type="match status" value="1"/>
</dbReference>
<dbReference type="Pfam" id="PF08659">
    <property type="entry name" value="KR"/>
    <property type="match status" value="1"/>
</dbReference>